<dbReference type="InterPro" id="IPR000944">
    <property type="entry name" value="Tscrpt_reg_Rrf2"/>
</dbReference>
<protein>
    <submittedName>
        <fullName evidence="2">Rrf2 family transcriptional regulator</fullName>
    </submittedName>
</protein>
<evidence type="ECO:0000256" key="1">
    <source>
        <dbReference type="ARBA" id="ARBA00023125"/>
    </source>
</evidence>
<proteinExistence type="predicted"/>
<comment type="caution">
    <text evidence="2">The sequence shown here is derived from an EMBL/GenBank/DDBJ whole genome shotgun (WGS) entry which is preliminary data.</text>
</comment>
<dbReference type="PANTHER" id="PTHR33221">
    <property type="entry name" value="WINGED HELIX-TURN-HELIX TRANSCRIPTIONAL REGULATOR, RRF2 FAMILY"/>
    <property type="match status" value="1"/>
</dbReference>
<reference evidence="2 3" key="1">
    <citation type="submission" date="2019-04" db="EMBL/GenBank/DDBJ databases">
        <title>Natronospirillum operosus gen. nov., sp. nov., a haloalkaliphilic satellite isolated from decaying biomass of laboratory culture of cyanobacterium Geitlerinema sp. and proposal of Natronospirillaceae fam. nov. and Saccharospirillaceae fam. nov.</title>
        <authorList>
            <person name="Kevbrin V."/>
            <person name="Boltyanskaya Y."/>
            <person name="Koziaeva V."/>
            <person name="Grouzdev D.S."/>
            <person name="Park M."/>
            <person name="Cho J."/>
        </authorList>
    </citation>
    <scope>NUCLEOTIDE SEQUENCE [LARGE SCALE GENOMIC DNA]</scope>
    <source>
        <strain evidence="2 3">G-116</strain>
    </source>
</reference>
<dbReference type="OrthoDB" id="9795923at2"/>
<dbReference type="GO" id="GO:0005829">
    <property type="term" value="C:cytosol"/>
    <property type="evidence" value="ECO:0007669"/>
    <property type="project" value="TreeGrafter"/>
</dbReference>
<dbReference type="EMBL" id="SRMF01000004">
    <property type="protein sequence ID" value="TGG92785.1"/>
    <property type="molecule type" value="Genomic_DNA"/>
</dbReference>
<dbReference type="AlphaFoldDB" id="A0A4Z0W6D3"/>
<dbReference type="PROSITE" id="PS51197">
    <property type="entry name" value="HTH_RRF2_2"/>
    <property type="match status" value="1"/>
</dbReference>
<name>A0A4Z0W6D3_9GAMM</name>
<dbReference type="Proteomes" id="UP000297475">
    <property type="component" value="Unassembled WGS sequence"/>
</dbReference>
<dbReference type="GO" id="GO:0003677">
    <property type="term" value="F:DNA binding"/>
    <property type="evidence" value="ECO:0007669"/>
    <property type="project" value="UniProtKB-KW"/>
</dbReference>
<gene>
    <name evidence="2" type="ORF">E4656_11685</name>
</gene>
<evidence type="ECO:0000313" key="3">
    <source>
        <dbReference type="Proteomes" id="UP000297475"/>
    </source>
</evidence>
<dbReference type="Pfam" id="PF02082">
    <property type="entry name" value="Rrf2"/>
    <property type="match status" value="1"/>
</dbReference>
<evidence type="ECO:0000313" key="2">
    <source>
        <dbReference type="EMBL" id="TGG92785.1"/>
    </source>
</evidence>
<keyword evidence="1" id="KW-0238">DNA-binding</keyword>
<accession>A0A4Z0W6D3</accession>
<dbReference type="GO" id="GO:0003700">
    <property type="term" value="F:DNA-binding transcription factor activity"/>
    <property type="evidence" value="ECO:0007669"/>
    <property type="project" value="TreeGrafter"/>
</dbReference>
<dbReference type="InterPro" id="IPR036388">
    <property type="entry name" value="WH-like_DNA-bd_sf"/>
</dbReference>
<keyword evidence="3" id="KW-1185">Reference proteome</keyword>
<dbReference type="PANTHER" id="PTHR33221:SF4">
    <property type="entry name" value="HTH-TYPE TRANSCRIPTIONAL REPRESSOR NSRR"/>
    <property type="match status" value="1"/>
</dbReference>
<sequence length="149" mass="16798">MQLTRFSDYALRTLIYVALRRDQLSTIADVADTYDISRNHLMKVANRLVSRGYLDGVRGKNGGLRLKVPADQIVLGRLVREMEPDMNLVECFQENCECRLQHACSLAGVLNEALQAFLAVLDRYTLADILHNEQQLARLLAIRIPTVAA</sequence>
<dbReference type="NCBIfam" id="TIGR00738">
    <property type="entry name" value="rrf2_super"/>
    <property type="match status" value="1"/>
</dbReference>
<dbReference type="SUPFAM" id="SSF46785">
    <property type="entry name" value="Winged helix' DNA-binding domain"/>
    <property type="match status" value="1"/>
</dbReference>
<organism evidence="2 3">
    <name type="scientific">Natronospirillum operosum</name>
    <dbReference type="NCBI Taxonomy" id="2759953"/>
    <lineage>
        <taxon>Bacteria</taxon>
        <taxon>Pseudomonadati</taxon>
        <taxon>Pseudomonadota</taxon>
        <taxon>Gammaproteobacteria</taxon>
        <taxon>Oceanospirillales</taxon>
        <taxon>Natronospirillaceae</taxon>
        <taxon>Natronospirillum</taxon>
    </lineage>
</organism>
<dbReference type="InterPro" id="IPR036390">
    <property type="entry name" value="WH_DNA-bd_sf"/>
</dbReference>
<dbReference type="Gene3D" id="1.10.10.10">
    <property type="entry name" value="Winged helix-like DNA-binding domain superfamily/Winged helix DNA-binding domain"/>
    <property type="match status" value="1"/>
</dbReference>
<dbReference type="RefSeq" id="WP_135483457.1">
    <property type="nucleotide sequence ID" value="NZ_SRMF01000004.1"/>
</dbReference>